<evidence type="ECO:0000259" key="1">
    <source>
        <dbReference type="Pfam" id="PF02371"/>
    </source>
</evidence>
<accession>A0ABU1BT91</accession>
<evidence type="ECO:0000313" key="3">
    <source>
        <dbReference type="Proteomes" id="UP001225596"/>
    </source>
</evidence>
<name>A0ABU1BT91_9BURK</name>
<keyword evidence="3" id="KW-1185">Reference proteome</keyword>
<feature type="domain" description="Transposase IS116/IS110/IS902 C-terminal" evidence="1">
    <location>
        <begin position="131"/>
        <end position="194"/>
    </location>
</feature>
<dbReference type="PANTHER" id="PTHR33055:SF13">
    <property type="entry name" value="TRANSPOSASE"/>
    <property type="match status" value="1"/>
</dbReference>
<protein>
    <submittedName>
        <fullName evidence="2">Transposase</fullName>
    </submittedName>
</protein>
<evidence type="ECO:0000313" key="2">
    <source>
        <dbReference type="EMBL" id="MDQ9172197.1"/>
    </source>
</evidence>
<dbReference type="RefSeq" id="WP_338438208.1">
    <property type="nucleotide sequence ID" value="NZ_JAUYVH010000017.1"/>
</dbReference>
<dbReference type="EMBL" id="JAUYVH010000017">
    <property type="protein sequence ID" value="MDQ9172197.1"/>
    <property type="molecule type" value="Genomic_DNA"/>
</dbReference>
<dbReference type="Proteomes" id="UP001225596">
    <property type="component" value="Unassembled WGS sequence"/>
</dbReference>
<proteinExistence type="predicted"/>
<organism evidence="2 3">
    <name type="scientific">Keguizhuia sedimenti</name>
    <dbReference type="NCBI Taxonomy" id="3064264"/>
    <lineage>
        <taxon>Bacteria</taxon>
        <taxon>Pseudomonadati</taxon>
        <taxon>Pseudomonadota</taxon>
        <taxon>Betaproteobacteria</taxon>
        <taxon>Burkholderiales</taxon>
        <taxon>Oxalobacteraceae</taxon>
        <taxon>Keguizhuia</taxon>
    </lineage>
</organism>
<dbReference type="Pfam" id="PF02371">
    <property type="entry name" value="Transposase_20"/>
    <property type="match status" value="1"/>
</dbReference>
<gene>
    <name evidence="2" type="ORF">Q8A64_17435</name>
</gene>
<comment type="caution">
    <text evidence="2">The sequence shown here is derived from an EMBL/GenBank/DDBJ whole genome shotgun (WGS) entry which is preliminary data.</text>
</comment>
<dbReference type="PANTHER" id="PTHR33055">
    <property type="entry name" value="TRANSPOSASE FOR INSERTION SEQUENCE ELEMENT IS1111A"/>
    <property type="match status" value="1"/>
</dbReference>
<sequence>MNIQLHHVASTITGVTGMKIIRAIVAGERNPDALADMRDVRCKESLATIRNVLGGNYQPEHIFALKQALALYDFYQQCIDDCDAEIERTVVLLNVEWPIPATPLPKAKHRIKQSGEPSFDVRTAMYQLAGTDVSRWRTAKHFTSWLTLSPGCKISGGKVLSAHTRKARSRVTVALRLAAVTVGRSNTALEAFYRRLKGASTTPRRVPRRRARLPCCSITLCDMAWTTLTLVPITMSNNTGTALSSSYIVARRNMLRIMCLP</sequence>
<dbReference type="InterPro" id="IPR047650">
    <property type="entry name" value="Transpos_IS110"/>
</dbReference>
<dbReference type="InterPro" id="IPR003346">
    <property type="entry name" value="Transposase_20"/>
</dbReference>
<reference evidence="2 3" key="1">
    <citation type="submission" date="2023-08" db="EMBL/GenBank/DDBJ databases">
        <title>Oxalobacteraceae gen .nov., isolated from river sludge outside the plant.</title>
        <authorList>
            <person name="Zhao S.Y."/>
        </authorList>
    </citation>
    <scope>NUCLEOTIDE SEQUENCE [LARGE SCALE GENOMIC DNA]</scope>
    <source>
        <strain evidence="2 3">R-40</strain>
    </source>
</reference>